<evidence type="ECO:0000256" key="1">
    <source>
        <dbReference type="ARBA" id="ARBA00023015"/>
    </source>
</evidence>
<accession>A0ABR8T009</accession>
<keyword evidence="2 4" id="KW-0238">DNA-binding</keyword>
<dbReference type="Gene3D" id="1.10.357.10">
    <property type="entry name" value="Tetracycline Repressor, domain 2"/>
    <property type="match status" value="1"/>
</dbReference>
<dbReference type="InterPro" id="IPR050109">
    <property type="entry name" value="HTH-type_TetR-like_transc_reg"/>
</dbReference>
<dbReference type="PROSITE" id="PS50977">
    <property type="entry name" value="HTH_TETR_2"/>
    <property type="match status" value="1"/>
</dbReference>
<reference evidence="6 7" key="1">
    <citation type="submission" date="2020-08" db="EMBL/GenBank/DDBJ databases">
        <title>A Genomic Blueprint of the Chicken Gut Microbiome.</title>
        <authorList>
            <person name="Gilroy R."/>
            <person name="Ravi A."/>
            <person name="Getino M."/>
            <person name="Pursley I."/>
            <person name="Horton D.L."/>
            <person name="Alikhan N.-F."/>
            <person name="Baker D."/>
            <person name="Gharbi K."/>
            <person name="Hall N."/>
            <person name="Watson M."/>
            <person name="Adriaenssens E.M."/>
            <person name="Foster-Nyarko E."/>
            <person name="Jarju S."/>
            <person name="Secka A."/>
            <person name="Antonio M."/>
            <person name="Oren A."/>
            <person name="Chaudhuri R."/>
            <person name="La Ragione R.M."/>
            <person name="Hildebrand F."/>
            <person name="Pallen M.J."/>
        </authorList>
    </citation>
    <scope>NUCLEOTIDE SEQUENCE [LARGE SCALE GENOMIC DNA]</scope>
    <source>
        <strain evidence="6 7">Sa2BVA9</strain>
    </source>
</reference>
<dbReference type="PANTHER" id="PTHR30055">
    <property type="entry name" value="HTH-TYPE TRANSCRIPTIONAL REGULATOR RUTR"/>
    <property type="match status" value="1"/>
</dbReference>
<evidence type="ECO:0000256" key="2">
    <source>
        <dbReference type="ARBA" id="ARBA00023125"/>
    </source>
</evidence>
<dbReference type="EMBL" id="JACSQL010000005">
    <property type="protein sequence ID" value="MBD7969012.1"/>
    <property type="molecule type" value="Genomic_DNA"/>
</dbReference>
<organism evidence="6 7">
    <name type="scientific">Paenibacillus gallinarum</name>
    <dbReference type="NCBI Taxonomy" id="2762232"/>
    <lineage>
        <taxon>Bacteria</taxon>
        <taxon>Bacillati</taxon>
        <taxon>Bacillota</taxon>
        <taxon>Bacilli</taxon>
        <taxon>Bacillales</taxon>
        <taxon>Paenibacillaceae</taxon>
        <taxon>Paenibacillus</taxon>
    </lineage>
</organism>
<evidence type="ECO:0000256" key="4">
    <source>
        <dbReference type="PROSITE-ProRule" id="PRU00335"/>
    </source>
</evidence>
<protein>
    <submittedName>
        <fullName evidence="6">TetR/AcrR family transcriptional regulator</fullName>
    </submittedName>
</protein>
<evidence type="ECO:0000313" key="7">
    <source>
        <dbReference type="Proteomes" id="UP000608071"/>
    </source>
</evidence>
<dbReference type="InterPro" id="IPR001647">
    <property type="entry name" value="HTH_TetR"/>
</dbReference>
<dbReference type="InterPro" id="IPR009057">
    <property type="entry name" value="Homeodomain-like_sf"/>
</dbReference>
<evidence type="ECO:0000313" key="6">
    <source>
        <dbReference type="EMBL" id="MBD7969012.1"/>
    </source>
</evidence>
<sequence>MDVSSTSIKQVALTQFAREGYEGASLRKIAEEVGIKKPSIYAHYKNKEDLFLHVVRYVFKLERRRILTFFQEQKNLGSPLELRLRGLLDWIQEEFESQDAARFLMRMSYFPPQALYREVMDIVYPFLDGLERTLAKFIASEAWDGKLSQEEAKNFAIAYMTLIDGVSVELLYGDSARYQKRLQAAWPIFWQGILYQFEKKESTS</sequence>
<dbReference type="Proteomes" id="UP000608071">
    <property type="component" value="Unassembled WGS sequence"/>
</dbReference>
<feature type="DNA-binding region" description="H-T-H motif" evidence="4">
    <location>
        <begin position="25"/>
        <end position="44"/>
    </location>
</feature>
<dbReference type="PRINTS" id="PR00455">
    <property type="entry name" value="HTHTETR"/>
</dbReference>
<dbReference type="Pfam" id="PF00440">
    <property type="entry name" value="TetR_N"/>
    <property type="match status" value="1"/>
</dbReference>
<keyword evidence="3" id="KW-0804">Transcription</keyword>
<name>A0ABR8T009_9BACL</name>
<gene>
    <name evidence="6" type="ORF">H9647_13125</name>
</gene>
<dbReference type="RefSeq" id="WP_191800606.1">
    <property type="nucleotide sequence ID" value="NZ_JACSQL010000005.1"/>
</dbReference>
<dbReference type="SUPFAM" id="SSF46689">
    <property type="entry name" value="Homeodomain-like"/>
    <property type="match status" value="1"/>
</dbReference>
<keyword evidence="1" id="KW-0805">Transcription regulation</keyword>
<feature type="domain" description="HTH tetR-type" evidence="5">
    <location>
        <begin position="2"/>
        <end position="62"/>
    </location>
</feature>
<proteinExistence type="predicted"/>
<dbReference type="Gene3D" id="1.10.10.60">
    <property type="entry name" value="Homeodomain-like"/>
    <property type="match status" value="1"/>
</dbReference>
<dbReference type="PANTHER" id="PTHR30055:SF238">
    <property type="entry name" value="MYCOFACTOCIN BIOSYNTHESIS TRANSCRIPTIONAL REGULATOR MFTR-RELATED"/>
    <property type="match status" value="1"/>
</dbReference>
<comment type="caution">
    <text evidence="6">The sequence shown here is derived from an EMBL/GenBank/DDBJ whole genome shotgun (WGS) entry which is preliminary data.</text>
</comment>
<evidence type="ECO:0000259" key="5">
    <source>
        <dbReference type="PROSITE" id="PS50977"/>
    </source>
</evidence>
<evidence type="ECO:0000256" key="3">
    <source>
        <dbReference type="ARBA" id="ARBA00023163"/>
    </source>
</evidence>
<keyword evidence="7" id="KW-1185">Reference proteome</keyword>